<evidence type="ECO:0000256" key="12">
    <source>
        <dbReference type="ARBA" id="ARBA00022989"/>
    </source>
</evidence>
<accession>A0A7Z0DAP1</accession>
<dbReference type="AlphaFoldDB" id="A0A7Z0DAP1"/>
<evidence type="ECO:0000256" key="19">
    <source>
        <dbReference type="ARBA" id="ARBA00032409"/>
    </source>
</evidence>
<evidence type="ECO:0000256" key="16">
    <source>
        <dbReference type="ARBA" id="ARBA00023136"/>
    </source>
</evidence>
<keyword evidence="24" id="KW-1185">Reference proteome</keyword>
<dbReference type="GO" id="GO:0004497">
    <property type="term" value="F:monooxygenase activity"/>
    <property type="evidence" value="ECO:0007669"/>
    <property type="project" value="UniProtKB-ARBA"/>
</dbReference>
<evidence type="ECO:0000256" key="3">
    <source>
        <dbReference type="ARBA" id="ARBA00010651"/>
    </source>
</evidence>
<name>A0A7Z0DAP1_9ACTN</name>
<dbReference type="GO" id="GO:0005886">
    <property type="term" value="C:plasma membrane"/>
    <property type="evidence" value="ECO:0007669"/>
    <property type="project" value="UniProtKB-SubCell"/>
</dbReference>
<evidence type="ECO:0000256" key="10">
    <source>
        <dbReference type="ARBA" id="ARBA00022723"/>
    </source>
</evidence>
<dbReference type="GO" id="GO:0051537">
    <property type="term" value="F:2 iron, 2 sulfur cluster binding"/>
    <property type="evidence" value="ECO:0007669"/>
    <property type="project" value="UniProtKB-KW"/>
</dbReference>
<keyword evidence="13" id="KW-0560">Oxidoreductase</keyword>
<evidence type="ECO:0000256" key="15">
    <source>
        <dbReference type="ARBA" id="ARBA00023014"/>
    </source>
</evidence>
<dbReference type="InterPro" id="IPR014349">
    <property type="entry name" value="Rieske_Fe-S_prot"/>
</dbReference>
<evidence type="ECO:0000256" key="6">
    <source>
        <dbReference type="ARBA" id="ARBA00022475"/>
    </source>
</evidence>
<dbReference type="PROSITE" id="PS51296">
    <property type="entry name" value="RIESKE"/>
    <property type="match status" value="1"/>
</dbReference>
<dbReference type="InterPro" id="IPR036922">
    <property type="entry name" value="Rieske_2Fe-2S_sf"/>
</dbReference>
<keyword evidence="15" id="KW-0411">Iron-sulfur</keyword>
<keyword evidence="9" id="KW-0001">2Fe-2S</keyword>
<proteinExistence type="inferred from homology"/>
<evidence type="ECO:0000313" key="24">
    <source>
        <dbReference type="Proteomes" id="UP000527616"/>
    </source>
</evidence>
<comment type="subcellular location">
    <subcellularLocation>
        <location evidence="2">Cell membrane</location>
        <topology evidence="2">Multi-pass membrane protein</topology>
    </subcellularLocation>
</comment>
<feature type="region of interest" description="Disordered" evidence="20">
    <location>
        <begin position="358"/>
        <end position="381"/>
    </location>
</feature>
<evidence type="ECO:0000256" key="14">
    <source>
        <dbReference type="ARBA" id="ARBA00023004"/>
    </source>
</evidence>
<dbReference type="InterPro" id="IPR045603">
    <property type="entry name" value="QcrA_N"/>
</dbReference>
<dbReference type="PANTHER" id="PTHR10134">
    <property type="entry name" value="CYTOCHROME B-C1 COMPLEX SUBUNIT RIESKE, MITOCHONDRIAL"/>
    <property type="match status" value="1"/>
</dbReference>
<keyword evidence="10" id="KW-0479">Metal-binding</keyword>
<evidence type="ECO:0000256" key="9">
    <source>
        <dbReference type="ARBA" id="ARBA00022714"/>
    </source>
</evidence>
<evidence type="ECO:0000256" key="8">
    <source>
        <dbReference type="ARBA" id="ARBA00022692"/>
    </source>
</evidence>
<comment type="caution">
    <text evidence="23">The sequence shown here is derived from an EMBL/GenBank/DDBJ whole genome shotgun (WGS) entry which is preliminary data.</text>
</comment>
<dbReference type="GO" id="GO:0016705">
    <property type="term" value="F:oxidoreductase activity, acting on paired donors, with incorporation or reduction of molecular oxygen"/>
    <property type="evidence" value="ECO:0007669"/>
    <property type="project" value="UniProtKB-ARBA"/>
</dbReference>
<gene>
    <name evidence="23" type="ORF">GGQ54_002592</name>
</gene>
<keyword evidence="12 21" id="KW-1133">Transmembrane helix</keyword>
<dbReference type="GO" id="GO:0046872">
    <property type="term" value="F:metal ion binding"/>
    <property type="evidence" value="ECO:0007669"/>
    <property type="project" value="UniProtKB-KW"/>
</dbReference>
<evidence type="ECO:0000259" key="22">
    <source>
        <dbReference type="PROSITE" id="PS51296"/>
    </source>
</evidence>
<feature type="transmembrane region" description="Helical" evidence="21">
    <location>
        <begin position="100"/>
        <end position="120"/>
    </location>
</feature>
<evidence type="ECO:0000256" key="21">
    <source>
        <dbReference type="SAM" id="Phobius"/>
    </source>
</evidence>
<evidence type="ECO:0000256" key="17">
    <source>
        <dbReference type="ARBA" id="ARBA00023157"/>
    </source>
</evidence>
<dbReference type="Proteomes" id="UP000527616">
    <property type="component" value="Unassembled WGS sequence"/>
</dbReference>
<keyword evidence="6" id="KW-1003">Cell membrane</keyword>
<feature type="domain" description="Rieske" evidence="22">
    <location>
        <begin position="279"/>
        <end position="343"/>
    </location>
</feature>
<evidence type="ECO:0000256" key="5">
    <source>
        <dbReference type="ARBA" id="ARBA00022448"/>
    </source>
</evidence>
<feature type="transmembrane region" description="Helical" evidence="21">
    <location>
        <begin position="164"/>
        <end position="185"/>
    </location>
</feature>
<evidence type="ECO:0000256" key="18">
    <source>
        <dbReference type="ARBA" id="ARBA00029586"/>
    </source>
</evidence>
<dbReference type="Pfam" id="PF19297">
    <property type="entry name" value="QcrA_N"/>
    <property type="match status" value="1"/>
</dbReference>
<reference evidence="23 24" key="1">
    <citation type="submission" date="2020-07" db="EMBL/GenBank/DDBJ databases">
        <title>Sequencing the genomes of 1000 actinobacteria strains.</title>
        <authorList>
            <person name="Klenk H.-P."/>
        </authorList>
    </citation>
    <scope>NUCLEOTIDE SEQUENCE [LARGE SCALE GENOMIC DNA]</scope>
    <source>
        <strain evidence="23 24">DSM 103164</strain>
    </source>
</reference>
<dbReference type="SUPFAM" id="SSF50022">
    <property type="entry name" value="ISP domain"/>
    <property type="match status" value="1"/>
</dbReference>
<evidence type="ECO:0000256" key="20">
    <source>
        <dbReference type="SAM" id="MobiDB-lite"/>
    </source>
</evidence>
<feature type="region of interest" description="Disordered" evidence="20">
    <location>
        <begin position="1"/>
        <end position="31"/>
    </location>
</feature>
<protein>
    <recommendedName>
        <fullName evidence="4">Cytochrome bc1 complex Rieske iron-sulfur subunit</fullName>
    </recommendedName>
    <alternativeName>
        <fullName evidence="18">Cytochrome bc1 reductase complex subunit QcrA</fullName>
    </alternativeName>
    <alternativeName>
        <fullName evidence="19">Rieske iron-sulfur protein</fullName>
    </alternativeName>
</protein>
<organism evidence="23 24">
    <name type="scientific">Naumannella cuiyingiana</name>
    <dbReference type="NCBI Taxonomy" id="1347891"/>
    <lineage>
        <taxon>Bacteria</taxon>
        <taxon>Bacillati</taxon>
        <taxon>Actinomycetota</taxon>
        <taxon>Actinomycetes</taxon>
        <taxon>Propionibacteriales</taxon>
        <taxon>Propionibacteriaceae</taxon>
        <taxon>Naumannella</taxon>
    </lineage>
</organism>
<feature type="compositionally biased region" description="Basic and acidic residues" evidence="20">
    <location>
        <begin position="363"/>
        <end position="372"/>
    </location>
</feature>
<evidence type="ECO:0000313" key="23">
    <source>
        <dbReference type="EMBL" id="NYI72032.1"/>
    </source>
</evidence>
<dbReference type="Gene3D" id="2.102.10.10">
    <property type="entry name" value="Rieske [2Fe-2S] iron-sulphur domain"/>
    <property type="match status" value="1"/>
</dbReference>
<keyword evidence="5" id="KW-0813">Transport</keyword>
<evidence type="ECO:0000256" key="11">
    <source>
        <dbReference type="ARBA" id="ARBA00022982"/>
    </source>
</evidence>
<keyword evidence="11" id="KW-0249">Electron transport</keyword>
<evidence type="ECO:0000256" key="7">
    <source>
        <dbReference type="ARBA" id="ARBA00022660"/>
    </source>
</evidence>
<keyword evidence="16 21" id="KW-0472">Membrane</keyword>
<dbReference type="Pfam" id="PF00355">
    <property type="entry name" value="Rieske"/>
    <property type="match status" value="1"/>
</dbReference>
<evidence type="ECO:0000256" key="2">
    <source>
        <dbReference type="ARBA" id="ARBA00004651"/>
    </source>
</evidence>
<dbReference type="InterPro" id="IPR017941">
    <property type="entry name" value="Rieske_2Fe-2S"/>
</dbReference>
<keyword evidence="14" id="KW-0408">Iron</keyword>
<keyword evidence="17" id="KW-1015">Disulfide bond</keyword>
<evidence type="ECO:0000256" key="4">
    <source>
        <dbReference type="ARBA" id="ARBA00015816"/>
    </source>
</evidence>
<dbReference type="CDD" id="cd03467">
    <property type="entry name" value="Rieske"/>
    <property type="match status" value="1"/>
</dbReference>
<comment type="similarity">
    <text evidence="3">Belongs to the Rieske iron-sulfur protein family.</text>
</comment>
<evidence type="ECO:0000256" key="13">
    <source>
        <dbReference type="ARBA" id="ARBA00023002"/>
    </source>
</evidence>
<dbReference type="EMBL" id="JACBZS010000001">
    <property type="protein sequence ID" value="NYI72032.1"/>
    <property type="molecule type" value="Genomic_DNA"/>
</dbReference>
<keyword evidence="7" id="KW-0679">Respiratory chain</keyword>
<evidence type="ECO:0000256" key="1">
    <source>
        <dbReference type="ARBA" id="ARBA00002494"/>
    </source>
</evidence>
<sequence length="381" mass="41495">MTSHDNPGQLEPSNGRDAGRIPGTTVVDTKPIADPGIEEHVERWTDVDEGAARRSARNISALFLLAPVFAIAYVVIYFAVPREMTIRVSETSQFSAQTTLLGACLGLALLCIGVGAVQWARQIMTDHEEAEERHPAASSDADREAIMIEVDKGITQSGVSRRQMILRSLGIGVGALGLPAIISLADLGPWPTRPEIDRTIATTIWSEGVRLVNDVTYTPIRAADLQIGQLVNAQPANLEELHGTEFLQQKAKAAIIIVRMNPNQIVIPETRRDWHVNGILCYSKICTHVGCPISLWEQQTHHLLCPCHQSTFDLGRAGIVVFGPASRALPQLPITVDGEGYLIARSGFVDDEGHNLPTGPSYFERDSTHDLTRSLPGEGEN</sequence>
<feature type="transmembrane region" description="Helical" evidence="21">
    <location>
        <begin position="61"/>
        <end position="80"/>
    </location>
</feature>
<comment type="function">
    <text evidence="1">Iron-sulfur subunit of the cytochrome bc1 complex, an essential component of the respiratory electron transport chain required for ATP synthesis. The bc1 complex catalyzes the oxidation of menaquinol and the reduction of cytochrome c in the respiratory chain. The bc1 complex operates through a Q-cycle mechanism that couples electron transfer to generation of the proton gradient that drives ATP synthesis.</text>
</comment>
<keyword evidence="8 21" id="KW-0812">Transmembrane</keyword>